<dbReference type="AlphaFoldDB" id="A0A0A9FG70"/>
<dbReference type="PANTHER" id="PTHR36351">
    <property type="entry name" value="EMBRYO SAC DEVELOPMENT ARREST 12"/>
    <property type="match status" value="1"/>
</dbReference>
<proteinExistence type="predicted"/>
<organism evidence="3">
    <name type="scientific">Arundo donax</name>
    <name type="common">Giant reed</name>
    <name type="synonym">Donax arundinaceus</name>
    <dbReference type="NCBI Taxonomy" id="35708"/>
    <lineage>
        <taxon>Eukaryota</taxon>
        <taxon>Viridiplantae</taxon>
        <taxon>Streptophyta</taxon>
        <taxon>Embryophyta</taxon>
        <taxon>Tracheophyta</taxon>
        <taxon>Spermatophyta</taxon>
        <taxon>Magnoliopsida</taxon>
        <taxon>Liliopsida</taxon>
        <taxon>Poales</taxon>
        <taxon>Poaceae</taxon>
        <taxon>PACMAD clade</taxon>
        <taxon>Arundinoideae</taxon>
        <taxon>Arundineae</taxon>
        <taxon>Arundo</taxon>
    </lineage>
</organism>
<dbReference type="EMBL" id="GBRH01187672">
    <property type="protein sequence ID" value="JAE10224.1"/>
    <property type="molecule type" value="Transcribed_RNA"/>
</dbReference>
<reference evidence="3" key="2">
    <citation type="journal article" date="2015" name="Data Brief">
        <title>Shoot transcriptome of the giant reed, Arundo donax.</title>
        <authorList>
            <person name="Barrero R.A."/>
            <person name="Guerrero F.D."/>
            <person name="Moolhuijzen P."/>
            <person name="Goolsby J.A."/>
            <person name="Tidwell J."/>
            <person name="Bellgard S.E."/>
            <person name="Bellgard M.I."/>
        </authorList>
    </citation>
    <scope>NUCLEOTIDE SEQUENCE</scope>
    <source>
        <tissue evidence="3">Shoot tissue taken approximately 20 cm above the soil surface</tissue>
    </source>
</reference>
<accession>A0A0A9FG70</accession>
<evidence type="ECO:0000313" key="3">
    <source>
        <dbReference type="EMBL" id="JAE10224.1"/>
    </source>
</evidence>
<protein>
    <recommendedName>
        <fullName evidence="4">Secreted protein</fullName>
    </recommendedName>
</protein>
<evidence type="ECO:0000256" key="2">
    <source>
        <dbReference type="SAM" id="SignalP"/>
    </source>
</evidence>
<keyword evidence="2" id="KW-0732">Signal</keyword>
<feature type="signal peptide" evidence="2">
    <location>
        <begin position="1"/>
        <end position="24"/>
    </location>
</feature>
<reference evidence="3" key="1">
    <citation type="submission" date="2014-09" db="EMBL/GenBank/DDBJ databases">
        <authorList>
            <person name="Magalhaes I.L.F."/>
            <person name="Oliveira U."/>
            <person name="Santos F.R."/>
            <person name="Vidigal T.H.D.A."/>
            <person name="Brescovit A.D."/>
            <person name="Santos A.J."/>
        </authorList>
    </citation>
    <scope>NUCLEOTIDE SEQUENCE</scope>
    <source>
        <tissue evidence="3">Shoot tissue taken approximately 20 cm above the soil surface</tissue>
    </source>
</reference>
<feature type="compositionally biased region" description="Basic residues" evidence="1">
    <location>
        <begin position="151"/>
        <end position="160"/>
    </location>
</feature>
<feature type="region of interest" description="Disordered" evidence="1">
    <location>
        <begin position="151"/>
        <end position="178"/>
    </location>
</feature>
<dbReference type="PANTHER" id="PTHR36351:SF1">
    <property type="entry name" value="EMBRYO SAC DEVELOPMENT ARREST 12"/>
    <property type="match status" value="1"/>
</dbReference>
<feature type="chain" id="PRO_5002045788" description="Secreted protein" evidence="2">
    <location>
        <begin position="25"/>
        <end position="178"/>
    </location>
</feature>
<sequence>MRELGTSPLPTAVLLVVFVDLGTATVQPSLGVRKLQVVIADRVGLTCPLKEGTDLATAVAREGSGCYVLAVLRRSCHECRGGRSRRDKKTNVAATTPLLEKTILKRLLPTDLASLAASPSTPVMFGAWDYEALLRELQRLRSWSCTSRSRRRSWRTRHSGPRGPRPTPAPSARRLERP</sequence>
<evidence type="ECO:0000256" key="1">
    <source>
        <dbReference type="SAM" id="MobiDB-lite"/>
    </source>
</evidence>
<evidence type="ECO:0008006" key="4">
    <source>
        <dbReference type="Google" id="ProtNLM"/>
    </source>
</evidence>
<name>A0A0A9FG70_ARUDO</name>